<proteinExistence type="predicted"/>
<reference evidence="3 4" key="1">
    <citation type="submission" date="2020-07" db="EMBL/GenBank/DDBJ databases">
        <title>Sequencing the genomes of 1000 actinobacteria strains.</title>
        <authorList>
            <person name="Klenk H.-P."/>
        </authorList>
    </citation>
    <scope>NUCLEOTIDE SEQUENCE [LARGE SCALE GENOMIC DNA]</scope>
    <source>
        <strain evidence="3 4">DSM 21349</strain>
    </source>
</reference>
<keyword evidence="1" id="KW-1133">Transmembrane helix</keyword>
<dbReference type="InterPro" id="IPR012495">
    <property type="entry name" value="TadE-like_dom"/>
</dbReference>
<feature type="domain" description="TadE-like" evidence="2">
    <location>
        <begin position="14"/>
        <end position="56"/>
    </location>
</feature>
<keyword evidence="1" id="KW-0812">Transmembrane</keyword>
<evidence type="ECO:0000313" key="3">
    <source>
        <dbReference type="EMBL" id="MBA8804110.1"/>
    </source>
</evidence>
<dbReference type="Proteomes" id="UP000580910">
    <property type="component" value="Unassembled WGS sequence"/>
</dbReference>
<comment type="caution">
    <text evidence="3">The sequence shown here is derived from an EMBL/GenBank/DDBJ whole genome shotgun (WGS) entry which is preliminary data.</text>
</comment>
<name>A0A7W3J0T4_9ACTN</name>
<gene>
    <name evidence="3" type="ORF">FB382_002401</name>
</gene>
<dbReference type="Pfam" id="PF07811">
    <property type="entry name" value="TadE"/>
    <property type="match status" value="1"/>
</dbReference>
<organism evidence="3 4">
    <name type="scientific">Nocardioides ginsengisegetis</name>
    <dbReference type="NCBI Taxonomy" id="661491"/>
    <lineage>
        <taxon>Bacteria</taxon>
        <taxon>Bacillati</taxon>
        <taxon>Actinomycetota</taxon>
        <taxon>Actinomycetes</taxon>
        <taxon>Propionibacteriales</taxon>
        <taxon>Nocardioidaceae</taxon>
        <taxon>Nocardioides</taxon>
    </lineage>
</organism>
<feature type="transmembrane region" description="Helical" evidence="1">
    <location>
        <begin position="20"/>
        <end position="43"/>
    </location>
</feature>
<evidence type="ECO:0000256" key="1">
    <source>
        <dbReference type="SAM" id="Phobius"/>
    </source>
</evidence>
<dbReference type="AlphaFoldDB" id="A0A7W3J0T4"/>
<evidence type="ECO:0000313" key="4">
    <source>
        <dbReference type="Proteomes" id="UP000580910"/>
    </source>
</evidence>
<evidence type="ECO:0000259" key="2">
    <source>
        <dbReference type="Pfam" id="PF07811"/>
    </source>
</evidence>
<sequence>MAGPSRARARVDRGAAVVEFALLVPVLLLLVFGIIQYGFYFWAMQGGSDIARSAARSAAVGNPPTCSAFTSGVRQQINDLTGTGTGAVVTRSYSTAPPAVKVGDTVTVRVEFTSFDLHLPFLPFVHDGRVSQTAKARVDYVPSQPQACP</sequence>
<protein>
    <submittedName>
        <fullName evidence="3">Flp pilus assembly protein TadG</fullName>
    </submittedName>
</protein>
<keyword evidence="4" id="KW-1185">Reference proteome</keyword>
<dbReference type="EMBL" id="JACGXA010000001">
    <property type="protein sequence ID" value="MBA8804110.1"/>
    <property type="molecule type" value="Genomic_DNA"/>
</dbReference>
<accession>A0A7W3J0T4</accession>
<keyword evidence="1" id="KW-0472">Membrane</keyword>
<dbReference type="RefSeq" id="WP_125038803.1">
    <property type="nucleotide sequence ID" value="NZ_JACGXA010000001.1"/>
</dbReference>